<proteinExistence type="predicted"/>
<dbReference type="InterPro" id="IPR035979">
    <property type="entry name" value="RBD_domain_sf"/>
</dbReference>
<accession>A0AAU9NBA3</accession>
<sequence length="73" mass="8092">MPERNSISGNPIINGVTTHKQYCSIGFAYYYTKAAEVALKALKGSEIAGKRIKFEQSRPGGARRSMMQQLVKN</sequence>
<comment type="caution">
    <text evidence="1">The sequence shown here is derived from an EMBL/GenBank/DDBJ whole genome shotgun (WGS) entry which is preliminary data.</text>
</comment>
<evidence type="ECO:0000313" key="2">
    <source>
        <dbReference type="Proteomes" id="UP001157418"/>
    </source>
</evidence>
<dbReference type="AlphaFoldDB" id="A0AAU9NBA3"/>
<reference evidence="1 2" key="1">
    <citation type="submission" date="2022-01" db="EMBL/GenBank/DDBJ databases">
        <authorList>
            <person name="Xiong W."/>
            <person name="Schranz E."/>
        </authorList>
    </citation>
    <scope>NUCLEOTIDE SEQUENCE [LARGE SCALE GENOMIC DNA]</scope>
</reference>
<dbReference type="EMBL" id="CAKMRJ010003334">
    <property type="protein sequence ID" value="CAH1430543.1"/>
    <property type="molecule type" value="Genomic_DNA"/>
</dbReference>
<dbReference type="Proteomes" id="UP001157418">
    <property type="component" value="Unassembled WGS sequence"/>
</dbReference>
<keyword evidence="2" id="KW-1185">Reference proteome</keyword>
<protein>
    <submittedName>
        <fullName evidence="1">Uncharacterized protein</fullName>
    </submittedName>
</protein>
<evidence type="ECO:0000313" key="1">
    <source>
        <dbReference type="EMBL" id="CAH1430543.1"/>
    </source>
</evidence>
<name>A0AAU9NBA3_9ASTR</name>
<gene>
    <name evidence="1" type="ORF">LVIROSA_LOCUS17307</name>
</gene>
<organism evidence="1 2">
    <name type="scientific">Lactuca virosa</name>
    <dbReference type="NCBI Taxonomy" id="75947"/>
    <lineage>
        <taxon>Eukaryota</taxon>
        <taxon>Viridiplantae</taxon>
        <taxon>Streptophyta</taxon>
        <taxon>Embryophyta</taxon>
        <taxon>Tracheophyta</taxon>
        <taxon>Spermatophyta</taxon>
        <taxon>Magnoliopsida</taxon>
        <taxon>eudicotyledons</taxon>
        <taxon>Gunneridae</taxon>
        <taxon>Pentapetalae</taxon>
        <taxon>asterids</taxon>
        <taxon>campanulids</taxon>
        <taxon>Asterales</taxon>
        <taxon>Asteraceae</taxon>
        <taxon>Cichorioideae</taxon>
        <taxon>Cichorieae</taxon>
        <taxon>Lactucinae</taxon>
        <taxon>Lactuca</taxon>
    </lineage>
</organism>
<dbReference type="SUPFAM" id="SSF54928">
    <property type="entry name" value="RNA-binding domain, RBD"/>
    <property type="match status" value="1"/>
</dbReference>
<dbReference type="GO" id="GO:0003676">
    <property type="term" value="F:nucleic acid binding"/>
    <property type="evidence" value="ECO:0007669"/>
    <property type="project" value="InterPro"/>
</dbReference>